<sequence>MPADLLQAQAYLCDILGLNDVQARILDVVIHEISEVRSDIDVNFQDLSQRFTHLARVSQDQTRMVQDLAGNADTVQVADETLAVHDVVNTMGRALSDFVEKIVFMSSRSVNMVYTLDDVLGEISAVERSIKSIDNINAQTNMLAINAKIEAVHAGDAGTGFGVVADEIRELAKNVNALSSDLKKRISTISEGLHKGYDLLREIAEVDTSGQNLLVHKSMTNMMRALVDQSVSMKTMLEASAEATQTITQDISAAIVRMQFQDRATQRLETAVKGLGTLTAALRRVDDEVQLNLNLAHTAGLGGELSAAVLQQCTLGSVHDKLETSLRSGPGPVVFKTTQLRDDDIELF</sequence>
<dbReference type="Gene3D" id="1.10.287.950">
    <property type="entry name" value="Methyl-accepting chemotaxis protein"/>
    <property type="match status" value="1"/>
</dbReference>
<dbReference type="Pfam" id="PF00015">
    <property type="entry name" value="MCPsignal"/>
    <property type="match status" value="1"/>
</dbReference>
<dbReference type="SUPFAM" id="SSF58104">
    <property type="entry name" value="Methyl-accepting chemotaxis protein (MCP) signaling domain"/>
    <property type="match status" value="1"/>
</dbReference>
<dbReference type="PANTHER" id="PTHR32089">
    <property type="entry name" value="METHYL-ACCEPTING CHEMOTAXIS PROTEIN MCPB"/>
    <property type="match status" value="1"/>
</dbReference>
<dbReference type="InterPro" id="IPR004089">
    <property type="entry name" value="MCPsignal_dom"/>
</dbReference>
<dbReference type="AlphaFoldDB" id="F4QTB6"/>
<dbReference type="eggNOG" id="COG0840">
    <property type="taxonomic scope" value="Bacteria"/>
</dbReference>
<name>F4QTB6_9CAUL</name>
<evidence type="ECO:0000256" key="1">
    <source>
        <dbReference type="ARBA" id="ARBA00023224"/>
    </source>
</evidence>
<gene>
    <name evidence="4" type="ORF">ABI_44130</name>
</gene>
<keyword evidence="5" id="KW-1185">Reference proteome</keyword>
<dbReference type="GO" id="GO:0007165">
    <property type="term" value="P:signal transduction"/>
    <property type="evidence" value="ECO:0007669"/>
    <property type="project" value="UniProtKB-KW"/>
</dbReference>
<dbReference type="Proteomes" id="UP000006512">
    <property type="component" value="Unassembled WGS sequence"/>
</dbReference>
<keyword evidence="1 2" id="KW-0807">Transducer</keyword>
<organism evidence="4 5">
    <name type="scientific">Asticcacaulis biprosthecium C19</name>
    <dbReference type="NCBI Taxonomy" id="715226"/>
    <lineage>
        <taxon>Bacteria</taxon>
        <taxon>Pseudomonadati</taxon>
        <taxon>Pseudomonadota</taxon>
        <taxon>Alphaproteobacteria</taxon>
        <taxon>Caulobacterales</taxon>
        <taxon>Caulobacteraceae</taxon>
        <taxon>Asticcacaulis</taxon>
    </lineage>
</organism>
<evidence type="ECO:0000259" key="3">
    <source>
        <dbReference type="PROSITE" id="PS50111"/>
    </source>
</evidence>
<evidence type="ECO:0000313" key="4">
    <source>
        <dbReference type="EMBL" id="EGF89986.1"/>
    </source>
</evidence>
<dbReference type="STRING" id="715226.ABI_44130"/>
<dbReference type="SMART" id="SM00283">
    <property type="entry name" value="MA"/>
    <property type="match status" value="1"/>
</dbReference>
<dbReference type="EMBL" id="GL883080">
    <property type="protein sequence ID" value="EGF89986.1"/>
    <property type="molecule type" value="Genomic_DNA"/>
</dbReference>
<dbReference type="PANTHER" id="PTHR32089:SF112">
    <property type="entry name" value="LYSOZYME-LIKE PROTEIN-RELATED"/>
    <property type="match status" value="1"/>
</dbReference>
<proteinExistence type="predicted"/>
<dbReference type="PROSITE" id="PS50111">
    <property type="entry name" value="CHEMOTAXIS_TRANSDUC_2"/>
    <property type="match status" value="1"/>
</dbReference>
<dbReference type="HOGENOM" id="CLU_043262_0_0_5"/>
<feature type="domain" description="Methyl-accepting transducer" evidence="3">
    <location>
        <begin position="22"/>
        <end position="259"/>
    </location>
</feature>
<dbReference type="GO" id="GO:0016020">
    <property type="term" value="C:membrane"/>
    <property type="evidence" value="ECO:0007669"/>
    <property type="project" value="InterPro"/>
</dbReference>
<accession>F4QTB6</accession>
<evidence type="ECO:0000313" key="5">
    <source>
        <dbReference type="Proteomes" id="UP000006512"/>
    </source>
</evidence>
<reference evidence="5" key="1">
    <citation type="submission" date="2011-03" db="EMBL/GenBank/DDBJ databases">
        <title>Draft genome sequence of Brevundimonas diminuta.</title>
        <authorList>
            <person name="Brown P.J.B."/>
            <person name="Buechlein A."/>
            <person name="Hemmerich C."/>
            <person name="Brun Y.V."/>
        </authorList>
    </citation>
    <scope>NUCLEOTIDE SEQUENCE [LARGE SCALE GENOMIC DNA]</scope>
    <source>
        <strain evidence="5">C19</strain>
    </source>
</reference>
<evidence type="ECO:0000256" key="2">
    <source>
        <dbReference type="PROSITE-ProRule" id="PRU00284"/>
    </source>
</evidence>
<protein>
    <submittedName>
        <fullName evidence="4">Methyl-accepting chemotaxis protein MCP signaling domain protein</fullName>
    </submittedName>
</protein>